<dbReference type="InterPro" id="IPR000719">
    <property type="entry name" value="Prot_kinase_dom"/>
</dbReference>
<dbReference type="InterPro" id="IPR008271">
    <property type="entry name" value="Ser/Thr_kinase_AS"/>
</dbReference>
<dbReference type="Pfam" id="PF00069">
    <property type="entry name" value="Pkinase"/>
    <property type="match status" value="1"/>
</dbReference>
<dbReference type="Gene3D" id="1.10.510.10">
    <property type="entry name" value="Transferase(Phosphotransferase) domain 1"/>
    <property type="match status" value="1"/>
</dbReference>
<feature type="domain" description="Protein kinase" evidence="2">
    <location>
        <begin position="98"/>
        <end position="465"/>
    </location>
</feature>
<dbReference type="PROSITE" id="PS50011">
    <property type="entry name" value="PROTEIN_KINASE_DOM"/>
    <property type="match status" value="1"/>
</dbReference>
<evidence type="ECO:0000313" key="4">
    <source>
        <dbReference type="Proteomes" id="UP001057375"/>
    </source>
</evidence>
<dbReference type="PANTHER" id="PTHR44167">
    <property type="entry name" value="OVARIAN-SPECIFIC SERINE/THREONINE-PROTEIN KINASE LOK-RELATED"/>
    <property type="match status" value="1"/>
</dbReference>
<gene>
    <name evidence="3" type="ORF">ADUPG1_012508</name>
</gene>
<feature type="region of interest" description="Disordered" evidence="1">
    <location>
        <begin position="648"/>
        <end position="674"/>
    </location>
</feature>
<keyword evidence="4" id="KW-1185">Reference proteome</keyword>
<dbReference type="InterPro" id="IPR011009">
    <property type="entry name" value="Kinase-like_dom_sf"/>
</dbReference>
<feature type="compositionally biased region" description="Acidic residues" evidence="1">
    <location>
        <begin position="2094"/>
        <end position="2111"/>
    </location>
</feature>
<protein>
    <recommendedName>
        <fullName evidence="2">Protein kinase domain-containing protein</fullName>
    </recommendedName>
</protein>
<comment type="caution">
    <text evidence="3">The sequence shown here is derived from an EMBL/GenBank/DDBJ whole genome shotgun (WGS) entry which is preliminary data.</text>
</comment>
<feature type="compositionally biased region" description="Low complexity" evidence="1">
    <location>
        <begin position="589"/>
        <end position="598"/>
    </location>
</feature>
<dbReference type="PANTHER" id="PTHR44167:SF24">
    <property type="entry name" value="SERINE_THREONINE-PROTEIN KINASE CHK2"/>
    <property type="match status" value="1"/>
</dbReference>
<dbReference type="PROSITE" id="PS00108">
    <property type="entry name" value="PROTEIN_KINASE_ST"/>
    <property type="match status" value="1"/>
</dbReference>
<feature type="compositionally biased region" description="Basic and acidic residues" evidence="1">
    <location>
        <begin position="1"/>
        <end position="25"/>
    </location>
</feature>
<dbReference type="InterPro" id="IPR016024">
    <property type="entry name" value="ARM-type_fold"/>
</dbReference>
<accession>A0ABQ5K4H1</accession>
<dbReference type="SMART" id="SM00220">
    <property type="entry name" value="S_TKc"/>
    <property type="match status" value="1"/>
</dbReference>
<dbReference type="EMBL" id="BQXS01012481">
    <property type="protein sequence ID" value="GKT23706.1"/>
    <property type="molecule type" value="Genomic_DNA"/>
</dbReference>
<name>A0ABQ5K4H1_9EUKA</name>
<sequence length="2111" mass="243393">MEHDKHWKKPSNLDRKESDDKRDDELGSISTKSAHMITSSTSSWYLPRPHPLSYPNADISTESLFDLHIPTSLPSDSLLPKCDSKLEPIIINQASHISRICILKKEGGLGETYLVRVGSTSEEVPFPCVLKVFSPQDKNVLIRCGKEFMKQRKIFSNSKCFHCIPRPMYILDLLKGDQSEKGVYGFITEFCIGGSVKEFVRSWCIRDKSMECKEDYEEEEYSEESSSESSTFDPMTLDPLRVSALCVGMIECLSEVFKAKPGLLHRDIKPSNFLVRVEPKTIDCTRVDPDSMKCTIVLSDLGLAQIQDSISSSLSSRRFVDFSKSEDDIEAKHKPKRSICGTIVYNSCEALKGDHSQESDAYSLGLTILAMFKAQDPFLQMKVLQGIKSAIVFAKKLKEVIESDMGPKLCESRLFKTLKTIEGGKFKPVYSCLNEVFEGLTKLDIDERMSVHEACEKVQSIKPLLPKIGEGWKCPSIEDIVKAQVAKYGGNSGYIQGDIVKAQVAKYGGNSGYIQGVIGKHKCGSECISADYSDHSGLRHFSDKHKGDSGCIVDNCFAGWEKPLFHPSSRETSSRESHYFDNGERGHFSSSPNSFISSKYEKPPREKMLHLNSEQEIVSGEVTLFHSSSSSLAVVQATNEESKVNCFIEPSDDSRDSTSDMGSSRAYCSSNMDDSEIQGTRSEFLEGIEKIGKRELPNFSSKGKVMSIDDLYDLNMAIQQTKNTAEVTRLYKNIYEHILAIFKKWDNDHSSGKDHFTKEKDEAKFTKCFNCLALFIEHEVTQSSKPPIIVYLAKDYIHDLIDKFLDQLIRVERTFVGKTDSIIDLKSMSMSLFKIVVIAIQQVEAFHPQSDHEIDLLTSIKHVVVNLLDQIALNVRKCSDPENTSKFYKKYRKVLLSIFLSTSKLYYKHREEILSVFLEYKSKIEIEEHEREIFLCIQCLKWIIRHDISGSEIYLPIPDLNDLIDTFIDHLSRIESLLEEVDKEYCYIYLMDTFIDYISSFGAVLGEDIDLCYCNIYMIYTYLKFCEKDKCDFFHTKTKVFATFSRILQRGIDEKIDNLEMYSNLLISLRNIAVNSSVCSQQHIVRLIKPFIGDWLLKYKDSKLYGQWMYILSRVTGTSEFYAPNKDICAETWELFDHVLNVVMKEFVGDKIVEDDCERVLIFFSNLCCNPSYALQIYDSIKDLLVGWFEVIKRKNHILGSIYWGRLLFSLSNHPDLVSKLSPEYDSYMNWCKSIGVDIRDYSGYYCNCKPTLKKWYELLKDIVICPNPTLTSKLYYREKESILEIIRPENWGKEKDEDEIIAVYRCLDVFIDHIFLGNSIFLPVFDLNDLIDTFFEHLSKGGEILQGPVDVEYCRICSNASLFLKDKTFCDSHLPHFNRIATIFYDIFKRGCDGKLQTSILTNMLSCLISYSNVLPSKASILELIKPFICEYMELYKDNTCNERWILILVRITWSNGDRCPVYSICPEVWNFFDSFLPFVKTNYVGDKIIGDNREYILLLLFNLCYKKENIVKIFGEFKDLLPGWFESIKKNKCKPGIMFLAKLISKFSSVISVVPFLSPKYDMDMEWCCNNNRYGEYYARYFGNIDYNMKKYGDIIKSLDRCTESEDCSALYKTHKETILSVFQKYSSNIELIKEHRRELIMCCQCLRWFVRHDVIEIEVFLPISELKDVVSSFLEHLSKVEEVLEGAIDEVYCLICMNYTSKVQKECDSFLPKISPTLERILSRGNGEKTLNIPLYLLKTLRNISLSNSIETKSCLIVLIKPFLKDWFEKYRDGEVYSLWMEILVNITWSTKNNSPIESLCPEVWPFFHPVLDVVKKEFVSDKIATEGFEKGLKFFFNLCCDHFHALEIYEHIKDLLDGWFDLLYHLYPSGIPYWMSLISKFSAIRSIIPQISPKYDEKMLFCLDNAVYCNPRDYDQYITNISSFIFSLNLSNLLHSVPIVALIPSFEIALCPEHDGLCWCRSHIFFGIMLEKTRSIDDIVSYYCIITGKEMKFQQILKMGRSSCDYSNNSILSHSSRVHSSQQITHSPLIKYTLPQHLLVKMPFDEERSLRQSVYDFVERTGGGVEALFEQDQGTCCSFEGYDQEGWREEMEDVDEKEKEEEEEEDS</sequence>
<dbReference type="SUPFAM" id="SSF56112">
    <property type="entry name" value="Protein kinase-like (PK-like)"/>
    <property type="match status" value="1"/>
</dbReference>
<feature type="compositionally biased region" description="Polar residues" evidence="1">
    <location>
        <begin position="659"/>
        <end position="674"/>
    </location>
</feature>
<feature type="compositionally biased region" description="Basic and acidic residues" evidence="1">
    <location>
        <begin position="568"/>
        <end position="587"/>
    </location>
</feature>
<reference evidence="3" key="1">
    <citation type="submission" date="2022-03" db="EMBL/GenBank/DDBJ databases">
        <title>Draft genome sequence of Aduncisulcus paluster, a free-living microaerophilic Fornicata.</title>
        <authorList>
            <person name="Yuyama I."/>
            <person name="Kume K."/>
            <person name="Tamura T."/>
            <person name="Inagaki Y."/>
            <person name="Hashimoto T."/>
        </authorList>
    </citation>
    <scope>NUCLEOTIDE SEQUENCE</scope>
    <source>
        <strain evidence="3">NY0171</strain>
    </source>
</reference>
<evidence type="ECO:0000259" key="2">
    <source>
        <dbReference type="PROSITE" id="PS50011"/>
    </source>
</evidence>
<dbReference type="Proteomes" id="UP001057375">
    <property type="component" value="Unassembled WGS sequence"/>
</dbReference>
<organism evidence="3 4">
    <name type="scientific">Aduncisulcus paluster</name>
    <dbReference type="NCBI Taxonomy" id="2918883"/>
    <lineage>
        <taxon>Eukaryota</taxon>
        <taxon>Metamonada</taxon>
        <taxon>Carpediemonas-like organisms</taxon>
        <taxon>Aduncisulcus</taxon>
    </lineage>
</organism>
<proteinExistence type="predicted"/>
<feature type="region of interest" description="Disordered" evidence="1">
    <location>
        <begin position="1"/>
        <end position="32"/>
    </location>
</feature>
<feature type="region of interest" description="Disordered" evidence="1">
    <location>
        <begin position="567"/>
        <end position="600"/>
    </location>
</feature>
<feature type="region of interest" description="Disordered" evidence="1">
    <location>
        <begin position="2087"/>
        <end position="2111"/>
    </location>
</feature>
<evidence type="ECO:0000256" key="1">
    <source>
        <dbReference type="SAM" id="MobiDB-lite"/>
    </source>
</evidence>
<dbReference type="SUPFAM" id="SSF48371">
    <property type="entry name" value="ARM repeat"/>
    <property type="match status" value="1"/>
</dbReference>
<evidence type="ECO:0000313" key="3">
    <source>
        <dbReference type="EMBL" id="GKT23706.1"/>
    </source>
</evidence>